<evidence type="ECO:0000313" key="2">
    <source>
        <dbReference type="Proteomes" id="UP000035740"/>
    </source>
</evidence>
<protein>
    <submittedName>
        <fullName evidence="1">Uncharacterized protein</fullName>
    </submittedName>
</protein>
<keyword evidence="2" id="KW-1185">Reference proteome</keyword>
<sequence>MSGCLIRPGLYLSVALQPRFIIDKFCSDSAFVCISMMRRKQLRFSNNQSSFVDRLLSKIGTGMQTFLSAQESALLSRIVRDSSGPMTLHLLLDFVACHRLHLINWTCFQQLFTYCLFRCGETVSACIICTLEASLLSGNANVQ</sequence>
<gene>
    <name evidence="1" type="ORF">BVRB_021270</name>
</gene>
<dbReference type="EMBL" id="KQ093280">
    <property type="protein sequence ID" value="KMS94453.1"/>
    <property type="molecule type" value="Genomic_DNA"/>
</dbReference>
<reference evidence="1 2" key="1">
    <citation type="journal article" date="2014" name="Nature">
        <title>The genome of the recently domesticated crop plant sugar beet (Beta vulgaris).</title>
        <authorList>
            <person name="Dohm J.C."/>
            <person name="Minoche A.E."/>
            <person name="Holtgrawe D."/>
            <person name="Capella-Gutierrez S."/>
            <person name="Zakrzewski F."/>
            <person name="Tafer H."/>
            <person name="Rupp O."/>
            <person name="Sorensen T.R."/>
            <person name="Stracke R."/>
            <person name="Reinhardt R."/>
            <person name="Goesmann A."/>
            <person name="Kraft T."/>
            <person name="Schulz B."/>
            <person name="Stadler P.F."/>
            <person name="Schmidt T."/>
            <person name="Gabaldon T."/>
            <person name="Lehrach H."/>
            <person name="Weisshaar B."/>
            <person name="Himmelbauer H."/>
        </authorList>
    </citation>
    <scope>NUCLEOTIDE SEQUENCE [LARGE SCALE GENOMIC DNA]</scope>
    <source>
        <tissue evidence="1">Taproot</tissue>
    </source>
</reference>
<evidence type="ECO:0000313" key="1">
    <source>
        <dbReference type="EMBL" id="KMS94453.1"/>
    </source>
</evidence>
<proteinExistence type="predicted"/>
<organism evidence="1 2">
    <name type="scientific">Beta vulgaris subsp. vulgaris</name>
    <name type="common">Beet</name>
    <dbReference type="NCBI Taxonomy" id="3555"/>
    <lineage>
        <taxon>Eukaryota</taxon>
        <taxon>Viridiplantae</taxon>
        <taxon>Streptophyta</taxon>
        <taxon>Embryophyta</taxon>
        <taxon>Tracheophyta</taxon>
        <taxon>Spermatophyta</taxon>
        <taxon>Magnoliopsida</taxon>
        <taxon>eudicotyledons</taxon>
        <taxon>Gunneridae</taxon>
        <taxon>Pentapetalae</taxon>
        <taxon>Caryophyllales</taxon>
        <taxon>Chenopodiaceae</taxon>
        <taxon>Betoideae</taxon>
        <taxon>Beta</taxon>
    </lineage>
</organism>
<accession>A0A0J8B3M2</accession>
<dbReference type="Proteomes" id="UP000035740">
    <property type="component" value="Unassembled WGS sequence"/>
</dbReference>
<dbReference type="AlphaFoldDB" id="A0A0J8B3M2"/>
<name>A0A0J8B3M2_BETVV</name>
<dbReference type="Gramene" id="KMS94453">
    <property type="protein sequence ID" value="KMS94453"/>
    <property type="gene ID" value="BVRB_021270"/>
</dbReference>